<keyword evidence="1" id="KW-1133">Transmembrane helix</keyword>
<dbReference type="EMBL" id="ML004460">
    <property type="protein sequence ID" value="RKP30359.1"/>
    <property type="molecule type" value="Genomic_DNA"/>
</dbReference>
<sequence length="312" mass="35598">MVAQKELNLNQPLDANVDPKLRRIPLDPSLATLALTLHGDYYSQLQGKCNKRIVWDPLVQLTLLSIFVAFNAYMFHNFYDISDSVGEFFQLVWRNKVVLTNYFPVLIVVGTVVGVTTFYISDEFRTMSDSLASDSYMANMFQFPLRIYANASEDDLKTPLVENSSKTTDLIEYRNSPIAVVTVVPDTERSTEQTFYAKITGLHVRKSYANAGLEFELLQFAKEKAIQLCQTYAKDKKLNVEDLRVVLTAEGYSVDPVLPQLYLQSGFKVLGSSYVLDPYKKGDSSEMMFKVIPMSRVYKLFSIQRLLYELEL</sequence>
<keyword evidence="3" id="KW-1185">Reference proteome</keyword>
<keyword evidence="1" id="KW-0812">Transmembrane</keyword>
<organism evidence="2 3">
    <name type="scientific">Metschnikowia bicuspidata</name>
    <dbReference type="NCBI Taxonomy" id="27322"/>
    <lineage>
        <taxon>Eukaryota</taxon>
        <taxon>Fungi</taxon>
        <taxon>Dikarya</taxon>
        <taxon>Ascomycota</taxon>
        <taxon>Saccharomycotina</taxon>
        <taxon>Pichiomycetes</taxon>
        <taxon>Metschnikowiaceae</taxon>
        <taxon>Metschnikowia</taxon>
    </lineage>
</organism>
<evidence type="ECO:0000313" key="3">
    <source>
        <dbReference type="Proteomes" id="UP000268321"/>
    </source>
</evidence>
<protein>
    <recommendedName>
        <fullName evidence="4">N-acetyltransferase domain-containing protein</fullName>
    </recommendedName>
</protein>
<dbReference type="Proteomes" id="UP000268321">
    <property type="component" value="Unassembled WGS sequence"/>
</dbReference>
<gene>
    <name evidence="2" type="ORF">METBISCDRAFT_27441</name>
</gene>
<name>A0A4V1J303_9ASCO</name>
<dbReference type="Pfam" id="PF11124">
    <property type="entry name" value="Pho86"/>
    <property type="match status" value="1"/>
</dbReference>
<dbReference type="AlphaFoldDB" id="A0A4V1J303"/>
<evidence type="ECO:0008006" key="4">
    <source>
        <dbReference type="Google" id="ProtNLM"/>
    </source>
</evidence>
<evidence type="ECO:0000256" key="1">
    <source>
        <dbReference type="SAM" id="Phobius"/>
    </source>
</evidence>
<proteinExistence type="predicted"/>
<keyword evidence="1" id="KW-0472">Membrane</keyword>
<reference evidence="3" key="1">
    <citation type="journal article" date="2018" name="Nat. Microbiol.">
        <title>Leveraging single-cell genomics to expand the fungal tree of life.</title>
        <authorList>
            <person name="Ahrendt S.R."/>
            <person name="Quandt C.A."/>
            <person name="Ciobanu D."/>
            <person name="Clum A."/>
            <person name="Salamov A."/>
            <person name="Andreopoulos B."/>
            <person name="Cheng J.F."/>
            <person name="Woyke T."/>
            <person name="Pelin A."/>
            <person name="Henrissat B."/>
            <person name="Reynolds N.K."/>
            <person name="Benny G.L."/>
            <person name="Smith M.E."/>
            <person name="James T.Y."/>
            <person name="Grigoriev I.V."/>
        </authorList>
    </citation>
    <scope>NUCLEOTIDE SEQUENCE [LARGE SCALE GENOMIC DNA]</scope>
    <source>
        <strain evidence="3">Baker2002</strain>
    </source>
</reference>
<feature type="transmembrane region" description="Helical" evidence="1">
    <location>
        <begin position="99"/>
        <end position="120"/>
    </location>
</feature>
<evidence type="ECO:0000313" key="2">
    <source>
        <dbReference type="EMBL" id="RKP30359.1"/>
    </source>
</evidence>
<dbReference type="OrthoDB" id="4082764at2759"/>
<accession>A0A4V1J303</accession>
<dbReference type="InterPro" id="IPR024297">
    <property type="entry name" value="Pho86"/>
</dbReference>
<feature type="transmembrane region" description="Helical" evidence="1">
    <location>
        <begin position="58"/>
        <end position="79"/>
    </location>
</feature>